<keyword evidence="4" id="KW-1185">Reference proteome</keyword>
<feature type="region of interest" description="Disordered" evidence="1">
    <location>
        <begin position="47"/>
        <end position="68"/>
    </location>
</feature>
<keyword evidence="2" id="KW-0812">Transmembrane</keyword>
<dbReference type="OrthoDB" id="4041223at2"/>
<gene>
    <name evidence="3" type="ORF">EKH77_13970</name>
</gene>
<keyword evidence="2" id="KW-0472">Membrane</keyword>
<dbReference type="AlphaFoldDB" id="A0A3Q9FZK9"/>
<organism evidence="3 4">
    <name type="scientific">Streptomyces luteoverticillatus</name>
    <name type="common">Streptoverticillium luteoverticillatus</name>
    <dbReference type="NCBI Taxonomy" id="66425"/>
    <lineage>
        <taxon>Bacteria</taxon>
        <taxon>Bacillati</taxon>
        <taxon>Actinomycetota</taxon>
        <taxon>Actinomycetes</taxon>
        <taxon>Kitasatosporales</taxon>
        <taxon>Streptomycetaceae</taxon>
        <taxon>Streptomyces</taxon>
    </lineage>
</organism>
<dbReference type="Proteomes" id="UP000267900">
    <property type="component" value="Chromosome"/>
</dbReference>
<feature type="transmembrane region" description="Helical" evidence="2">
    <location>
        <begin position="159"/>
        <end position="178"/>
    </location>
</feature>
<evidence type="ECO:0000313" key="3">
    <source>
        <dbReference type="EMBL" id="AZQ72177.1"/>
    </source>
</evidence>
<feature type="transmembrane region" description="Helical" evidence="2">
    <location>
        <begin position="190"/>
        <end position="215"/>
    </location>
</feature>
<evidence type="ECO:0000256" key="1">
    <source>
        <dbReference type="SAM" id="MobiDB-lite"/>
    </source>
</evidence>
<keyword evidence="2" id="KW-1133">Transmembrane helix</keyword>
<protein>
    <submittedName>
        <fullName evidence="3">Tape-measure protein</fullName>
    </submittedName>
</protein>
<accession>A0A3Q9FZK9</accession>
<evidence type="ECO:0000313" key="4">
    <source>
        <dbReference type="Proteomes" id="UP000267900"/>
    </source>
</evidence>
<proteinExistence type="predicted"/>
<sequence>MAAAAAAALPRNPLANSAGAFRNFGSALGQAARSVRTVQNGVRNAARAADRIRTSTGQAGKEARQFGTGAGAAGRSALAVGRQAGTAHTGLLKTKSGGQQSARLLKNINRQATASGRSIARTGKSAGILGKFTGILGGKLKIAGGIMTAVNLVMKTNPFVLVLSLLAPFATELIDFALNSELGQQIMETVFGLVEAYFTTALTVIVPVITGYLAVIKGVWKTLESVVKPVVTWVTKDIPGGFRKVNSAMEKALHGMGDFLRTGFQMVIGVVKGPLNGLIAFANWVIDGLNSLSFNFLGKHFGVNLSKIPMLAEGGVVSPRDGGVPVILAEAGEAEAVLPMSKLDQLLARTAEAARRTAPARAGARIGTYHEPEGRGAHAIASDLLFLAAVHA</sequence>
<name>A0A3Q9FZK9_STRLT</name>
<evidence type="ECO:0000256" key="2">
    <source>
        <dbReference type="SAM" id="Phobius"/>
    </source>
</evidence>
<reference evidence="3 4" key="1">
    <citation type="submission" date="2018-12" db="EMBL/GenBank/DDBJ databases">
        <title>The whole draft genome of Streptomyce luteoverticillatus CGMCC 15060.</title>
        <authorList>
            <person name="Feng Z."/>
            <person name="Chen G."/>
            <person name="Zhang J."/>
            <person name="Zhu H."/>
            <person name="Yu X."/>
            <person name="Zhang W."/>
            <person name="Zhang X."/>
        </authorList>
    </citation>
    <scope>NUCLEOTIDE SEQUENCE [LARGE SCALE GENOMIC DNA]</scope>
    <source>
        <strain evidence="3 4">CGMCC 15060</strain>
    </source>
</reference>
<dbReference type="RefSeq" id="WP_126914707.1">
    <property type="nucleotide sequence ID" value="NZ_CP034587.1"/>
</dbReference>
<dbReference type="EMBL" id="CP034587">
    <property type="protein sequence ID" value="AZQ72177.1"/>
    <property type="molecule type" value="Genomic_DNA"/>
</dbReference>